<feature type="region of interest" description="Disordered" evidence="1">
    <location>
        <begin position="244"/>
        <end position="267"/>
    </location>
</feature>
<protein>
    <recommendedName>
        <fullName evidence="2">Myb/SANT-like domain-containing protein</fullName>
    </recommendedName>
</protein>
<keyword evidence="4" id="KW-1185">Reference proteome</keyword>
<sequence>MYAKGSSKFNLAQATALLRKKGLLGVKIDSPKVNKKSSPKVVKQRAQWSLGLEKGLVEILMEHDTPHHRGQNGWSKETWNLMVTKFHAKHKHVKFSKSQIQDKEKELKREYRMLKEARKQSGVGWDDKRCMIEADTDLWDNLTISYPSIGKFKKKSFPLFDSLGELYDGHTAEGTYSFTSIAQPSQIDEDFEDEIEVEEVKESDDLELMNQVQHDEDDLQILDQMDVAHRKEDVNPSEEVGRTMAGTMAGSGKMPQKKPKKEKRKNSGDLIAGALEKYIELKKRQVDDEDTYLANEKADATKLHEFSITKCMDVLKKMEDVTRIEKIKAFNVFKDAANREIFIAADDDKDTAVMWLRSQMSP</sequence>
<name>A0A8I6YH20_HORVV</name>
<proteinExistence type="predicted"/>
<organism evidence="3 4">
    <name type="scientific">Hordeum vulgare subsp. vulgare</name>
    <name type="common">Domesticated barley</name>
    <dbReference type="NCBI Taxonomy" id="112509"/>
    <lineage>
        <taxon>Eukaryota</taxon>
        <taxon>Viridiplantae</taxon>
        <taxon>Streptophyta</taxon>
        <taxon>Embryophyta</taxon>
        <taxon>Tracheophyta</taxon>
        <taxon>Spermatophyta</taxon>
        <taxon>Magnoliopsida</taxon>
        <taxon>Liliopsida</taxon>
        <taxon>Poales</taxon>
        <taxon>Poaceae</taxon>
        <taxon>BOP clade</taxon>
        <taxon>Pooideae</taxon>
        <taxon>Triticodae</taxon>
        <taxon>Triticeae</taxon>
        <taxon>Hordeinae</taxon>
        <taxon>Hordeum</taxon>
    </lineage>
</organism>
<dbReference type="PANTHER" id="PTHR46934">
    <property type="entry name" value="MYB_DNA-BIND_3 DOMAIN-CONTAINING PROTEIN-RELATED"/>
    <property type="match status" value="1"/>
</dbReference>
<dbReference type="PANTHER" id="PTHR46934:SF11">
    <property type="entry name" value="MYB_SANT-LIKE DOMAIN-CONTAINING PROTEIN"/>
    <property type="match status" value="1"/>
</dbReference>
<accession>A0A8I6YH20</accession>
<reference evidence="3" key="3">
    <citation type="submission" date="2022-01" db="UniProtKB">
        <authorList>
            <consortium name="EnsemblPlants"/>
        </authorList>
    </citation>
    <scope>IDENTIFICATION</scope>
    <source>
        <strain evidence="3">subsp. vulgare</strain>
    </source>
</reference>
<dbReference type="EnsemblPlants" id="HORVU.MOREX.r3.5HG0489370.1">
    <property type="protein sequence ID" value="HORVU.MOREX.r3.5HG0489370.1"/>
    <property type="gene ID" value="HORVU.MOREX.r3.5HG0489370"/>
</dbReference>
<dbReference type="Pfam" id="PF12776">
    <property type="entry name" value="Myb_DNA-bind_3"/>
    <property type="match status" value="1"/>
</dbReference>
<dbReference type="Proteomes" id="UP000011116">
    <property type="component" value="Chromosome 5H"/>
</dbReference>
<feature type="domain" description="Myb/SANT-like" evidence="2">
    <location>
        <begin position="47"/>
        <end position="141"/>
    </location>
</feature>
<dbReference type="InterPro" id="IPR024752">
    <property type="entry name" value="Myb/SANT-like_dom"/>
</dbReference>
<evidence type="ECO:0000313" key="4">
    <source>
        <dbReference type="Proteomes" id="UP000011116"/>
    </source>
</evidence>
<feature type="compositionally biased region" description="Basic residues" evidence="1">
    <location>
        <begin position="255"/>
        <end position="264"/>
    </location>
</feature>
<reference evidence="4" key="1">
    <citation type="journal article" date="2012" name="Nature">
        <title>A physical, genetic and functional sequence assembly of the barley genome.</title>
        <authorList>
            <consortium name="The International Barley Genome Sequencing Consortium"/>
            <person name="Mayer K.F."/>
            <person name="Waugh R."/>
            <person name="Brown J.W."/>
            <person name="Schulman A."/>
            <person name="Langridge P."/>
            <person name="Platzer M."/>
            <person name="Fincher G.B."/>
            <person name="Muehlbauer G.J."/>
            <person name="Sato K."/>
            <person name="Close T.J."/>
            <person name="Wise R.P."/>
            <person name="Stein N."/>
        </authorList>
    </citation>
    <scope>NUCLEOTIDE SEQUENCE [LARGE SCALE GENOMIC DNA]</scope>
    <source>
        <strain evidence="4">cv. Morex</strain>
    </source>
</reference>
<dbReference type="Gramene" id="HORVU.MOREX.r3.5HG0489370.1">
    <property type="protein sequence ID" value="HORVU.MOREX.r3.5HG0489370.1"/>
    <property type="gene ID" value="HORVU.MOREX.r3.5HG0489370"/>
</dbReference>
<reference evidence="3" key="2">
    <citation type="submission" date="2020-10" db="EMBL/GenBank/DDBJ databases">
        <authorList>
            <person name="Scholz U."/>
            <person name="Mascher M."/>
            <person name="Fiebig A."/>
        </authorList>
    </citation>
    <scope>NUCLEOTIDE SEQUENCE [LARGE SCALE GENOMIC DNA]</scope>
    <source>
        <strain evidence="3">cv. Morex</strain>
    </source>
</reference>
<evidence type="ECO:0000259" key="2">
    <source>
        <dbReference type="Pfam" id="PF12776"/>
    </source>
</evidence>
<dbReference type="Gramene" id="HORVU.MOREX.r2.5HG0405440.1">
    <property type="protein sequence ID" value="HORVU.MOREX.r2.5HG0405440.1"/>
    <property type="gene ID" value="HORVU.MOREX.r2.5HG0405440"/>
</dbReference>
<dbReference type="AlphaFoldDB" id="A0A8I6YH20"/>
<evidence type="ECO:0000256" key="1">
    <source>
        <dbReference type="SAM" id="MobiDB-lite"/>
    </source>
</evidence>
<evidence type="ECO:0000313" key="3">
    <source>
        <dbReference type="EnsemblPlants" id="HORVU.MOREX.r3.5HG0489370.1"/>
    </source>
</evidence>